<dbReference type="InterPro" id="IPR005843">
    <property type="entry name" value="A-D-PHexomutase_C"/>
</dbReference>
<comment type="similarity">
    <text evidence="4">Belongs to the phosphohexose mutase family.</text>
</comment>
<dbReference type="InterPro" id="IPR005846">
    <property type="entry name" value="A-D-PHexomutase_a/b/a-III"/>
</dbReference>
<protein>
    <recommendedName>
        <fullName evidence="5">phosphomannomutase</fullName>
        <ecNumber evidence="5">5.4.2.8</ecNumber>
    </recommendedName>
</protein>
<dbReference type="InterPro" id="IPR005845">
    <property type="entry name" value="A-D-PHexomutase_a/b/a-II"/>
</dbReference>
<keyword evidence="11" id="KW-0472">Membrane</keyword>
<dbReference type="EMBL" id="BAABFV010000001">
    <property type="protein sequence ID" value="GAA4358359.1"/>
    <property type="molecule type" value="Genomic_DNA"/>
</dbReference>
<evidence type="ECO:0000256" key="3">
    <source>
        <dbReference type="ARBA" id="ARBA00004699"/>
    </source>
</evidence>
<comment type="pathway">
    <text evidence="3">Nucleotide-sugar biosynthesis; GDP-alpha-D-mannose biosynthesis; alpha-D-mannose 1-phosphate from D-fructose 6-phosphate: step 2/2.</text>
</comment>
<dbReference type="InterPro" id="IPR016066">
    <property type="entry name" value="A-D-PHexomutase_CS"/>
</dbReference>
<evidence type="ECO:0000256" key="11">
    <source>
        <dbReference type="SAM" id="Phobius"/>
    </source>
</evidence>
<feature type="compositionally biased region" description="Polar residues" evidence="10">
    <location>
        <begin position="358"/>
        <end position="373"/>
    </location>
</feature>
<evidence type="ECO:0000259" key="15">
    <source>
        <dbReference type="Pfam" id="PF02880"/>
    </source>
</evidence>
<evidence type="ECO:0000259" key="13">
    <source>
        <dbReference type="Pfam" id="PF02878"/>
    </source>
</evidence>
<evidence type="ECO:0000259" key="12">
    <source>
        <dbReference type="Pfam" id="PF00408"/>
    </source>
</evidence>
<evidence type="ECO:0000256" key="8">
    <source>
        <dbReference type="ARBA" id="ARBA00022842"/>
    </source>
</evidence>
<dbReference type="CDD" id="cd03089">
    <property type="entry name" value="PMM_PGM"/>
    <property type="match status" value="1"/>
</dbReference>
<comment type="caution">
    <text evidence="16">The sequence shown here is derived from an EMBL/GenBank/DDBJ whole genome shotgun (WGS) entry which is preliminary data.</text>
</comment>
<dbReference type="SUPFAM" id="SSF55957">
    <property type="entry name" value="Phosphoglucomutase, C-terminal domain"/>
    <property type="match status" value="1"/>
</dbReference>
<comment type="cofactor">
    <cofactor evidence="2">
        <name>Mg(2+)</name>
        <dbReference type="ChEBI" id="CHEBI:18420"/>
    </cofactor>
</comment>
<evidence type="ECO:0000256" key="9">
    <source>
        <dbReference type="ARBA" id="ARBA00023235"/>
    </source>
</evidence>
<evidence type="ECO:0000256" key="10">
    <source>
        <dbReference type="SAM" id="MobiDB-lite"/>
    </source>
</evidence>
<evidence type="ECO:0000256" key="1">
    <source>
        <dbReference type="ARBA" id="ARBA00000586"/>
    </source>
</evidence>
<feature type="domain" description="Alpha-D-phosphohexomutase alpha/beta/alpha" evidence="15">
    <location>
        <begin position="639"/>
        <end position="747"/>
    </location>
</feature>
<evidence type="ECO:0000256" key="6">
    <source>
        <dbReference type="ARBA" id="ARBA00022553"/>
    </source>
</evidence>
<keyword evidence="17" id="KW-1185">Reference proteome</keyword>
<dbReference type="PANTHER" id="PTHR43771">
    <property type="entry name" value="PHOSPHOMANNOMUTASE"/>
    <property type="match status" value="1"/>
</dbReference>
<evidence type="ECO:0000313" key="17">
    <source>
        <dbReference type="Proteomes" id="UP001501011"/>
    </source>
</evidence>
<feature type="domain" description="Alpha-D-phosphohexomutase alpha/beta/alpha" evidence="13">
    <location>
        <begin position="392"/>
        <end position="517"/>
    </location>
</feature>
<name>A0ABP8IGN5_9GAMM</name>
<dbReference type="Pfam" id="PF02878">
    <property type="entry name" value="PGM_PMM_I"/>
    <property type="match status" value="1"/>
</dbReference>
<feature type="domain" description="Alpha-D-phosphohexomutase C-terminal" evidence="12">
    <location>
        <begin position="754"/>
        <end position="828"/>
    </location>
</feature>
<dbReference type="Pfam" id="PF02880">
    <property type="entry name" value="PGM_PMM_III"/>
    <property type="match status" value="1"/>
</dbReference>
<keyword evidence="9" id="KW-0413">Isomerase</keyword>
<keyword evidence="11" id="KW-1133">Transmembrane helix</keyword>
<dbReference type="PANTHER" id="PTHR43771:SF2">
    <property type="entry name" value="PHOSPHOMANNOMUTASE_PHOSPHOGLUCOMUTASE"/>
    <property type="match status" value="1"/>
</dbReference>
<dbReference type="Pfam" id="PF00408">
    <property type="entry name" value="PGM_PMM_IV"/>
    <property type="match status" value="1"/>
</dbReference>
<proteinExistence type="inferred from homology"/>
<feature type="transmembrane region" description="Helical" evidence="11">
    <location>
        <begin position="236"/>
        <end position="257"/>
    </location>
</feature>
<evidence type="ECO:0000256" key="2">
    <source>
        <dbReference type="ARBA" id="ARBA00001946"/>
    </source>
</evidence>
<dbReference type="Gene3D" id="3.40.120.10">
    <property type="entry name" value="Alpha-D-Glucose-1,6-Bisphosphate, subunit A, domain 3"/>
    <property type="match status" value="3"/>
</dbReference>
<dbReference type="InterPro" id="IPR005844">
    <property type="entry name" value="A-D-PHexomutase_a/b/a-I"/>
</dbReference>
<dbReference type="PRINTS" id="PR00509">
    <property type="entry name" value="PGMPMM"/>
</dbReference>
<evidence type="ECO:0000313" key="16">
    <source>
        <dbReference type="EMBL" id="GAA4358359.1"/>
    </source>
</evidence>
<evidence type="ECO:0000259" key="14">
    <source>
        <dbReference type="Pfam" id="PF02879"/>
    </source>
</evidence>
<dbReference type="InterPro" id="IPR016055">
    <property type="entry name" value="A-D-PHexomutase_a/b/a-I/II/III"/>
</dbReference>
<organism evidence="16 17">
    <name type="scientific">Kangiella marina</name>
    <dbReference type="NCBI Taxonomy" id="1079178"/>
    <lineage>
        <taxon>Bacteria</taxon>
        <taxon>Pseudomonadati</taxon>
        <taxon>Pseudomonadota</taxon>
        <taxon>Gammaproteobacteria</taxon>
        <taxon>Kangiellales</taxon>
        <taxon>Kangiellaceae</taxon>
        <taxon>Kangiella</taxon>
    </lineage>
</organism>
<dbReference type="PROSITE" id="PS00710">
    <property type="entry name" value="PGM_PMM"/>
    <property type="match status" value="1"/>
</dbReference>
<comment type="catalytic activity">
    <reaction evidence="1">
        <text>alpha-D-mannose 1-phosphate = D-mannose 6-phosphate</text>
        <dbReference type="Rhea" id="RHEA:11140"/>
        <dbReference type="ChEBI" id="CHEBI:58409"/>
        <dbReference type="ChEBI" id="CHEBI:58735"/>
        <dbReference type="EC" id="5.4.2.8"/>
    </reaction>
</comment>
<keyword evidence="6" id="KW-0597">Phosphoprotein</keyword>
<keyword evidence="8" id="KW-0460">Magnesium</keyword>
<feature type="transmembrane region" description="Helical" evidence="11">
    <location>
        <begin position="7"/>
        <end position="32"/>
    </location>
</feature>
<reference evidence="17" key="1">
    <citation type="journal article" date="2019" name="Int. J. Syst. Evol. Microbiol.">
        <title>The Global Catalogue of Microorganisms (GCM) 10K type strain sequencing project: providing services to taxonomists for standard genome sequencing and annotation.</title>
        <authorList>
            <consortium name="The Broad Institute Genomics Platform"/>
            <consortium name="The Broad Institute Genome Sequencing Center for Infectious Disease"/>
            <person name="Wu L."/>
            <person name="Ma J."/>
        </authorList>
    </citation>
    <scope>NUCLEOTIDE SEQUENCE [LARGE SCALE GENOMIC DNA]</scope>
    <source>
        <strain evidence="17">JCM 17728</strain>
    </source>
</reference>
<dbReference type="SUPFAM" id="SSF53738">
    <property type="entry name" value="Phosphoglucomutase, first 3 domains"/>
    <property type="match status" value="3"/>
</dbReference>
<accession>A0ABP8IGN5</accession>
<evidence type="ECO:0000256" key="5">
    <source>
        <dbReference type="ARBA" id="ARBA00012730"/>
    </source>
</evidence>
<dbReference type="InterPro" id="IPR005841">
    <property type="entry name" value="Alpha-D-phosphohexomutase_SF"/>
</dbReference>
<sequence>MTKGKSLASFFIIPLIIGLLILVGVSASLYYLGIQDPLEKQAKQLLASRTAERANLIQQRVQQIQMSLDLAAQSVFSEDDNEVIDKLKKQVPRVDQVVVFDDADIQPQDNATPAITHVVVDLLRKTEQGNTPPPELILQNGNPSYIAFTEKLADERLVLATVSLEQIQGLLGKADDQSRLELRQKFSGTSHVVAFVGNEPAQGNPLVESGSFGANWSLALWQRVGAFSTDAGKLPLLLFIAAVMAFLIVGLLPLLSMKRLFSSDARRFIKEVKSNSINSRKYQLNFFKELAASYSRVSGVSNGVSGELDDVDEAKSKNKGKRRARPLINPETLEKEGADTEDTGTNEVEDEGLEPIPESSSEPQVLEFTTSKADSPKDVNEDEVSQNIRPEIFREYDIRGVMGISLNYETVYVIGKAIGSEAYSRGEQSVIVGRDGRLSSPELHKALIDGLLASGRDVIDLGLVPTPLVYFGTHTLGSRSGVMLTGSHNPPEHNGLKVVLAGETLFGKDIQDLLQRIQMQEFFNGKGRLKETTIEKDYLAKLLDDISLDKPLKVAVDCGNGATGDFAPKMLQALGCDVIGLYTDIDGNFPNHHPDPNSANNLKALIKMVTSEKADIGLAFDGDGDRLGVIDNKGKIIWTDRLMMLFAQDVLSRNAGAEIVYDVKCTRFLKDVVEQAGGKPVMWKTGHSLMKAKMRETEAPFGGEGSGHLYFNERWFGFDDALYAAARLLEMLSKADSTASEVFEELPEGLTSEEINVPVPDKLKFKLIKALVKKGDFGDGDVTTIDGLRVDYKHRWLLARASNTTPSIVVKFEADNKASLDAVKNVLREQLLKIAPKLKLNF</sequence>
<gene>
    <name evidence="16" type="ORF">GCM10023151_08300</name>
</gene>
<dbReference type="EC" id="5.4.2.8" evidence="5"/>
<dbReference type="RefSeq" id="WP_345291935.1">
    <property type="nucleotide sequence ID" value="NZ_BAABFV010000001.1"/>
</dbReference>
<keyword evidence="11" id="KW-0812">Transmembrane</keyword>
<feature type="region of interest" description="Disordered" evidence="10">
    <location>
        <begin position="307"/>
        <end position="384"/>
    </location>
</feature>
<dbReference type="InterPro" id="IPR036900">
    <property type="entry name" value="A-D-PHexomutase_C_sf"/>
</dbReference>
<feature type="domain" description="Alpha-D-phosphohexomutase alpha/beta/alpha" evidence="14">
    <location>
        <begin position="537"/>
        <end position="634"/>
    </location>
</feature>
<dbReference type="Gene3D" id="3.30.310.50">
    <property type="entry name" value="Alpha-D-phosphohexomutase, C-terminal domain"/>
    <property type="match status" value="1"/>
</dbReference>
<evidence type="ECO:0000256" key="7">
    <source>
        <dbReference type="ARBA" id="ARBA00022723"/>
    </source>
</evidence>
<feature type="compositionally biased region" description="Acidic residues" evidence="10">
    <location>
        <begin position="339"/>
        <end position="353"/>
    </location>
</feature>
<dbReference type="Pfam" id="PF02879">
    <property type="entry name" value="PGM_PMM_II"/>
    <property type="match status" value="1"/>
</dbReference>
<evidence type="ECO:0000256" key="4">
    <source>
        <dbReference type="ARBA" id="ARBA00010231"/>
    </source>
</evidence>
<dbReference type="Proteomes" id="UP001501011">
    <property type="component" value="Unassembled WGS sequence"/>
</dbReference>
<keyword evidence="7" id="KW-0479">Metal-binding</keyword>